<sequence>MKKQNIRPYVLAENNWKSVKETNYEVAVLPWGATEAHNYHLPYATDNIIAENVAMEAAKQAWGNGAKVVVLPTIPFGVNTGQMDVKLCMNMSPSTEYAVLRDVVQVLDAQNIDKLVIVNGHGGNNFKQFIRELSLEFPKVFVCALNWWNNTDPKPYFDEPGDHAGELETSVVMHLTPEWVLDLKEAGSGAAKTFKIKGLKEGWVTSQRRWTQVTEDTGVGNPELSTAEKGKKFFEVSAKNIGEFLESLSKSDVNDMYE</sequence>
<name>A0A918IR76_9FLAO</name>
<proteinExistence type="inferred from homology"/>
<dbReference type="InterPro" id="IPR003785">
    <property type="entry name" value="Creatininase/forma_Hydrolase"/>
</dbReference>
<comment type="cofactor">
    <cofactor evidence="1">
        <name>Zn(2+)</name>
        <dbReference type="ChEBI" id="CHEBI:29105"/>
    </cofactor>
</comment>
<evidence type="ECO:0000256" key="2">
    <source>
        <dbReference type="ARBA" id="ARBA00022723"/>
    </source>
</evidence>
<dbReference type="Proteomes" id="UP000634668">
    <property type="component" value="Unassembled WGS sequence"/>
</dbReference>
<evidence type="ECO:0000313" key="7">
    <source>
        <dbReference type="Proteomes" id="UP000634668"/>
    </source>
</evidence>
<dbReference type="EMBL" id="BMWP01000004">
    <property type="protein sequence ID" value="GGW26580.1"/>
    <property type="molecule type" value="Genomic_DNA"/>
</dbReference>
<gene>
    <name evidence="6" type="ORF">GCM10007383_09680</name>
</gene>
<accession>A0A918IR76</accession>
<organism evidence="6 7">
    <name type="scientific">Arenibacter certesii</name>
    <dbReference type="NCBI Taxonomy" id="228955"/>
    <lineage>
        <taxon>Bacteria</taxon>
        <taxon>Pseudomonadati</taxon>
        <taxon>Bacteroidota</taxon>
        <taxon>Flavobacteriia</taxon>
        <taxon>Flavobacteriales</taxon>
        <taxon>Flavobacteriaceae</taxon>
        <taxon>Arenibacter</taxon>
    </lineage>
</organism>
<evidence type="ECO:0000256" key="5">
    <source>
        <dbReference type="ARBA" id="ARBA00024029"/>
    </source>
</evidence>
<keyword evidence="2" id="KW-0479">Metal-binding</keyword>
<dbReference type="GO" id="GO:0016811">
    <property type="term" value="F:hydrolase activity, acting on carbon-nitrogen (but not peptide) bonds, in linear amides"/>
    <property type="evidence" value="ECO:0007669"/>
    <property type="project" value="TreeGrafter"/>
</dbReference>
<dbReference type="Gene3D" id="3.40.50.10310">
    <property type="entry name" value="Creatininase"/>
    <property type="match status" value="1"/>
</dbReference>
<reference evidence="6" key="2">
    <citation type="submission" date="2020-09" db="EMBL/GenBank/DDBJ databases">
        <authorList>
            <person name="Sun Q."/>
            <person name="Kim S."/>
        </authorList>
    </citation>
    <scope>NUCLEOTIDE SEQUENCE</scope>
    <source>
        <strain evidence="6">KCTC 12113</strain>
    </source>
</reference>
<protein>
    <submittedName>
        <fullName evidence="6">Amidase</fullName>
    </submittedName>
</protein>
<comment type="similarity">
    <text evidence="5">Belongs to the creatininase superfamily.</text>
</comment>
<keyword evidence="4" id="KW-0862">Zinc</keyword>
<dbReference type="AlphaFoldDB" id="A0A918IR76"/>
<dbReference type="GO" id="GO:0046872">
    <property type="term" value="F:metal ion binding"/>
    <property type="evidence" value="ECO:0007669"/>
    <property type="project" value="UniProtKB-KW"/>
</dbReference>
<keyword evidence="7" id="KW-1185">Reference proteome</keyword>
<evidence type="ECO:0000313" key="6">
    <source>
        <dbReference type="EMBL" id="GGW26580.1"/>
    </source>
</evidence>
<dbReference type="PANTHER" id="PTHR35005">
    <property type="entry name" value="3-DEHYDRO-SCYLLO-INOSOSE HYDROLASE"/>
    <property type="match status" value="1"/>
</dbReference>
<evidence type="ECO:0000256" key="3">
    <source>
        <dbReference type="ARBA" id="ARBA00022801"/>
    </source>
</evidence>
<keyword evidence="3" id="KW-0378">Hydrolase</keyword>
<dbReference type="GO" id="GO:0009231">
    <property type="term" value="P:riboflavin biosynthetic process"/>
    <property type="evidence" value="ECO:0007669"/>
    <property type="project" value="TreeGrafter"/>
</dbReference>
<evidence type="ECO:0000256" key="4">
    <source>
        <dbReference type="ARBA" id="ARBA00022833"/>
    </source>
</evidence>
<evidence type="ECO:0000256" key="1">
    <source>
        <dbReference type="ARBA" id="ARBA00001947"/>
    </source>
</evidence>
<dbReference type="Pfam" id="PF02633">
    <property type="entry name" value="Creatininase"/>
    <property type="match status" value="1"/>
</dbReference>
<dbReference type="SUPFAM" id="SSF102215">
    <property type="entry name" value="Creatininase"/>
    <property type="match status" value="1"/>
</dbReference>
<reference evidence="6" key="1">
    <citation type="journal article" date="2014" name="Int. J. Syst. Evol. Microbiol.">
        <title>Complete genome sequence of Corynebacterium casei LMG S-19264T (=DSM 44701T), isolated from a smear-ripened cheese.</title>
        <authorList>
            <consortium name="US DOE Joint Genome Institute (JGI-PGF)"/>
            <person name="Walter F."/>
            <person name="Albersmeier A."/>
            <person name="Kalinowski J."/>
            <person name="Ruckert C."/>
        </authorList>
    </citation>
    <scope>NUCLEOTIDE SEQUENCE</scope>
    <source>
        <strain evidence="6">KCTC 12113</strain>
    </source>
</reference>
<dbReference type="InterPro" id="IPR024087">
    <property type="entry name" value="Creatininase-like_sf"/>
</dbReference>
<comment type="caution">
    <text evidence="6">The sequence shown here is derived from an EMBL/GenBank/DDBJ whole genome shotgun (WGS) entry which is preliminary data.</text>
</comment>
<dbReference type="RefSeq" id="WP_034234888.1">
    <property type="nucleotide sequence ID" value="NZ_BMWP01000004.1"/>
</dbReference>
<dbReference type="PANTHER" id="PTHR35005:SF1">
    <property type="entry name" value="2-AMINO-5-FORMYLAMINO-6-RIBOSYLAMINOPYRIMIDIN-4(3H)-ONE 5'-MONOPHOSPHATE DEFORMYLASE"/>
    <property type="match status" value="1"/>
</dbReference>